<evidence type="ECO:0000313" key="3">
    <source>
        <dbReference type="Proteomes" id="UP000079169"/>
    </source>
</evidence>
<feature type="compositionally biased region" description="Low complexity" evidence="1">
    <location>
        <begin position="435"/>
        <end position="450"/>
    </location>
</feature>
<dbReference type="RefSeq" id="XP_026682888.1">
    <property type="nucleotide sequence ID" value="XM_026827087.1"/>
</dbReference>
<reference evidence="4" key="1">
    <citation type="submission" date="2025-08" db="UniProtKB">
        <authorList>
            <consortium name="RefSeq"/>
        </authorList>
    </citation>
    <scope>IDENTIFICATION</scope>
</reference>
<accession>A0A3Q0J7G0</accession>
<proteinExistence type="predicted"/>
<evidence type="ECO:0000259" key="2">
    <source>
        <dbReference type="PROSITE" id="PS00028"/>
    </source>
</evidence>
<dbReference type="Proteomes" id="UP000079169">
    <property type="component" value="Unplaced"/>
</dbReference>
<dbReference type="PaxDb" id="121845-A0A3Q0J7G0"/>
<feature type="domain" description="C2H2-type" evidence="2">
    <location>
        <begin position="115"/>
        <end position="136"/>
    </location>
</feature>
<feature type="compositionally biased region" description="Acidic residues" evidence="1">
    <location>
        <begin position="414"/>
        <end position="429"/>
    </location>
</feature>
<evidence type="ECO:0000256" key="1">
    <source>
        <dbReference type="SAM" id="MobiDB-lite"/>
    </source>
</evidence>
<organism evidence="3 4">
    <name type="scientific">Diaphorina citri</name>
    <name type="common">Asian citrus psyllid</name>
    <dbReference type="NCBI Taxonomy" id="121845"/>
    <lineage>
        <taxon>Eukaryota</taxon>
        <taxon>Metazoa</taxon>
        <taxon>Ecdysozoa</taxon>
        <taxon>Arthropoda</taxon>
        <taxon>Hexapoda</taxon>
        <taxon>Insecta</taxon>
        <taxon>Pterygota</taxon>
        <taxon>Neoptera</taxon>
        <taxon>Paraneoptera</taxon>
        <taxon>Hemiptera</taxon>
        <taxon>Sternorrhyncha</taxon>
        <taxon>Psylloidea</taxon>
        <taxon>Psyllidae</taxon>
        <taxon>Diaphorininae</taxon>
        <taxon>Diaphorina</taxon>
    </lineage>
</organism>
<feature type="region of interest" description="Disordered" evidence="1">
    <location>
        <begin position="344"/>
        <end position="363"/>
    </location>
</feature>
<sequence>MALGASDADMDRLKDLAGQTITAEYVYDNSNPNSNQGIFDPSESALLIEEYRHDMLDIDMETRAMGCPSPECDRTYFGLVGLQTHIKYWHRNESFLQKKTTYRFLPGPEPLKYVCFVCKEMFMRSAARDEHVASTHRANEASNNANKQKLVLAFQEILEATLRKCLANAERKKGKTQEGEAVEIAVVGESGEVEDGGEGFDEYDDVTLLGREFIRKLKASEDGLRAYDLLVKLINPLGTPENAAFIEHLIVKLHTILGKVVRSTLLPISNEIVISSRQQHNVYNSDSRERPFQCPVCEGRYLTSSTRNKHFSRAHPIEYEATVALPGGEEFLPPSRKGVLRAIDGGSQLSPAPSETSTIESVTPSVPLDKASVLNELKIRMNKKVADKLRGKIAPYSPVYPKRKPPAPMSDHGETDEEEMLTLEDEYLTDEVTQSRNTRSGTTGTSNLQQVIQSIQSSIKQSMGRRMKRRC</sequence>
<name>A0A3Q0J7G0_DIACI</name>
<protein>
    <submittedName>
        <fullName evidence="4">Uncharacterized protein LOC113469421</fullName>
    </submittedName>
</protein>
<gene>
    <name evidence="4" type="primary">LOC113469421</name>
</gene>
<dbReference type="InterPro" id="IPR013087">
    <property type="entry name" value="Znf_C2H2_type"/>
</dbReference>
<feature type="domain" description="C2H2-type" evidence="2">
    <location>
        <begin position="294"/>
        <end position="315"/>
    </location>
</feature>
<dbReference type="KEGG" id="dci:113469421"/>
<dbReference type="PROSITE" id="PS00028">
    <property type="entry name" value="ZINC_FINGER_C2H2_1"/>
    <property type="match status" value="3"/>
</dbReference>
<feature type="domain" description="C2H2-type" evidence="2">
    <location>
        <begin position="67"/>
        <end position="90"/>
    </location>
</feature>
<dbReference type="GeneID" id="113469421"/>
<dbReference type="AlphaFoldDB" id="A0A3Q0J7G0"/>
<evidence type="ECO:0000313" key="4">
    <source>
        <dbReference type="RefSeq" id="XP_026682888.1"/>
    </source>
</evidence>
<feature type="region of interest" description="Disordered" evidence="1">
    <location>
        <begin position="396"/>
        <end position="450"/>
    </location>
</feature>
<dbReference type="SMART" id="SM00355">
    <property type="entry name" value="ZnF_C2H2"/>
    <property type="match status" value="3"/>
</dbReference>
<feature type="compositionally biased region" description="Polar residues" evidence="1">
    <location>
        <begin position="347"/>
        <end position="363"/>
    </location>
</feature>
<keyword evidence="3" id="KW-1185">Reference proteome</keyword>